<evidence type="ECO:0000313" key="4">
    <source>
        <dbReference type="Proteomes" id="UP000800094"/>
    </source>
</evidence>
<dbReference type="RefSeq" id="XP_033691568.1">
    <property type="nucleotide sequence ID" value="XM_033832522.1"/>
</dbReference>
<dbReference type="EMBL" id="ML987189">
    <property type="protein sequence ID" value="KAF2256564.1"/>
    <property type="molecule type" value="Genomic_DNA"/>
</dbReference>
<keyword evidence="4" id="KW-1185">Reference proteome</keyword>
<dbReference type="AlphaFoldDB" id="A0A6A6J1B2"/>
<keyword evidence="2" id="KW-0472">Membrane</keyword>
<dbReference type="Proteomes" id="UP000800094">
    <property type="component" value="Unassembled WGS sequence"/>
</dbReference>
<feature type="coiled-coil region" evidence="1">
    <location>
        <begin position="39"/>
        <end position="99"/>
    </location>
</feature>
<reference evidence="3" key="1">
    <citation type="journal article" date="2020" name="Stud. Mycol.">
        <title>101 Dothideomycetes genomes: a test case for predicting lifestyles and emergence of pathogens.</title>
        <authorList>
            <person name="Haridas S."/>
            <person name="Albert R."/>
            <person name="Binder M."/>
            <person name="Bloem J."/>
            <person name="Labutti K."/>
            <person name="Salamov A."/>
            <person name="Andreopoulos B."/>
            <person name="Baker S."/>
            <person name="Barry K."/>
            <person name="Bills G."/>
            <person name="Bluhm B."/>
            <person name="Cannon C."/>
            <person name="Castanera R."/>
            <person name="Culley D."/>
            <person name="Daum C."/>
            <person name="Ezra D."/>
            <person name="Gonzalez J."/>
            <person name="Henrissat B."/>
            <person name="Kuo A."/>
            <person name="Liang C."/>
            <person name="Lipzen A."/>
            <person name="Lutzoni F."/>
            <person name="Magnuson J."/>
            <person name="Mondo S."/>
            <person name="Nolan M."/>
            <person name="Ohm R."/>
            <person name="Pangilinan J."/>
            <person name="Park H.-J."/>
            <person name="Ramirez L."/>
            <person name="Alfaro M."/>
            <person name="Sun H."/>
            <person name="Tritt A."/>
            <person name="Yoshinaga Y."/>
            <person name="Zwiers L.-H."/>
            <person name="Turgeon B."/>
            <person name="Goodwin S."/>
            <person name="Spatafora J."/>
            <person name="Crous P."/>
            <person name="Grigoriev I."/>
        </authorList>
    </citation>
    <scope>NUCLEOTIDE SEQUENCE</scope>
    <source>
        <strain evidence="3">CBS 122368</strain>
    </source>
</reference>
<keyword evidence="2" id="KW-1133">Transmembrane helix</keyword>
<name>A0A6A6J1B2_9PLEO</name>
<dbReference type="GeneID" id="54585852"/>
<feature type="transmembrane region" description="Helical" evidence="2">
    <location>
        <begin position="13"/>
        <end position="31"/>
    </location>
</feature>
<organism evidence="3 4">
    <name type="scientific">Trematosphaeria pertusa</name>
    <dbReference type="NCBI Taxonomy" id="390896"/>
    <lineage>
        <taxon>Eukaryota</taxon>
        <taxon>Fungi</taxon>
        <taxon>Dikarya</taxon>
        <taxon>Ascomycota</taxon>
        <taxon>Pezizomycotina</taxon>
        <taxon>Dothideomycetes</taxon>
        <taxon>Pleosporomycetidae</taxon>
        <taxon>Pleosporales</taxon>
        <taxon>Massarineae</taxon>
        <taxon>Trematosphaeriaceae</taxon>
        <taxon>Trematosphaeria</taxon>
    </lineage>
</organism>
<proteinExistence type="predicted"/>
<evidence type="ECO:0000256" key="1">
    <source>
        <dbReference type="SAM" id="Coils"/>
    </source>
</evidence>
<keyword evidence="1" id="KW-0175">Coiled coil</keyword>
<sequence>MDEIRWYAARLDLPLIATAEGAVIILRLAIIHDSRLFVLRKEQADIAAAKQSARDFENTLEEGIQFGLDKALQDIKAAKEERETQMAAMECEERELRRRLSVASLPLELYHPEV</sequence>
<keyword evidence="2" id="KW-0812">Transmembrane</keyword>
<gene>
    <name evidence="3" type="ORF">BU26DRAFT_558015</name>
</gene>
<evidence type="ECO:0000313" key="3">
    <source>
        <dbReference type="EMBL" id="KAF2256564.1"/>
    </source>
</evidence>
<accession>A0A6A6J1B2</accession>
<protein>
    <submittedName>
        <fullName evidence="3">Uncharacterized protein</fullName>
    </submittedName>
</protein>
<evidence type="ECO:0000256" key="2">
    <source>
        <dbReference type="SAM" id="Phobius"/>
    </source>
</evidence>